<dbReference type="InterPro" id="IPR010137">
    <property type="entry name" value="Lipid_A_LpxA"/>
</dbReference>
<dbReference type="InterPro" id="IPR037157">
    <property type="entry name" value="Acetyltransf_C_sf"/>
</dbReference>
<dbReference type="eggNOG" id="COG1043">
    <property type="taxonomic scope" value="Bacteria"/>
</dbReference>
<comment type="caution">
    <text evidence="7">The sequence shown here is derived from an EMBL/GenBank/DDBJ whole genome shotgun (WGS) entry which is preliminary data.</text>
</comment>
<sequence>MISNSAIVATQAIIFPGAVIGAGVRIGPFCLIGEHVEIGEGTVVDSHSVINGHTRIGRNNHIGRFCSIGEVNQDLKYRGEPTRVEIGDDNQIGRNATIHRGTQQGTQVTIIGNRNRLLSNVHVGHDCLIGSSTEIGNNTALAGHVVLRDFAQVGSMCAIHQFCIIGFSALIADQSCVVQDIPPFVCASGNRAVPQGLNLLAEAYLSIDKQQQAVMRRVYEQLYHCGMAIEVLKVEVQRLSQTHPALHCFEDFFALSTRGIIR</sequence>
<dbReference type="RefSeq" id="WP_034789476.1">
    <property type="nucleotide sequence ID" value="NZ_JMPJ01000037.1"/>
</dbReference>
<evidence type="ECO:0000256" key="5">
    <source>
        <dbReference type="ARBA" id="ARBA00023315"/>
    </source>
</evidence>
<evidence type="ECO:0000256" key="4">
    <source>
        <dbReference type="ARBA" id="ARBA00023098"/>
    </source>
</evidence>
<organism evidence="7 8">
    <name type="scientific">Ewingella americana (strain ATCC 33852 / DSM 4580 / CCUG 14506 / JCM 5911 / LMG 7869 / NCTC 12157 / CDC 1468-78)</name>
    <dbReference type="NCBI Taxonomy" id="910964"/>
    <lineage>
        <taxon>Bacteria</taxon>
        <taxon>Pseudomonadati</taxon>
        <taxon>Pseudomonadota</taxon>
        <taxon>Gammaproteobacteria</taxon>
        <taxon>Enterobacterales</taxon>
        <taxon>Yersiniaceae</taxon>
        <taxon>Ewingella</taxon>
    </lineage>
</organism>
<evidence type="ECO:0000313" key="7">
    <source>
        <dbReference type="EMBL" id="KFC83573.1"/>
    </source>
</evidence>
<dbReference type="Gene3D" id="2.160.10.10">
    <property type="entry name" value="Hexapeptide repeat proteins"/>
    <property type="match status" value="1"/>
</dbReference>
<dbReference type="InterPro" id="IPR029098">
    <property type="entry name" value="Acetyltransf_C"/>
</dbReference>
<dbReference type="EC" id="2.-.-.-" evidence="7"/>
<dbReference type="NCBIfam" id="TIGR01852">
    <property type="entry name" value="lipid_A_lpxA"/>
    <property type="match status" value="1"/>
</dbReference>
<gene>
    <name evidence="7" type="ORF">GEAM_1203</name>
</gene>
<reference evidence="7 8" key="1">
    <citation type="submission" date="2014-05" db="EMBL/GenBank/DDBJ databases">
        <title>ATOL: Assembling a taxonomically balanced genome-scale reconstruction of the evolutionary history of the Enterobacteriaceae.</title>
        <authorList>
            <person name="Plunkett G.III."/>
            <person name="Neeno-Eckwall E.C."/>
            <person name="Glasner J.D."/>
            <person name="Perna N.T."/>
        </authorList>
    </citation>
    <scope>NUCLEOTIDE SEQUENCE [LARGE SCALE GENOMIC DNA]</scope>
    <source>
        <strain evidence="7 8">ATCC 33852</strain>
    </source>
</reference>
<evidence type="ECO:0000313" key="8">
    <source>
        <dbReference type="Proteomes" id="UP000028640"/>
    </source>
</evidence>
<keyword evidence="8" id="KW-1185">Reference proteome</keyword>
<keyword evidence="2" id="KW-0441">Lipid A biosynthesis</keyword>
<dbReference type="GO" id="GO:0016020">
    <property type="term" value="C:membrane"/>
    <property type="evidence" value="ECO:0007669"/>
    <property type="project" value="GOC"/>
</dbReference>
<keyword evidence="5 7" id="KW-0012">Acyltransferase</keyword>
<dbReference type="GO" id="GO:0009245">
    <property type="term" value="P:lipid A biosynthetic process"/>
    <property type="evidence" value="ECO:0007669"/>
    <property type="project" value="UniProtKB-KW"/>
</dbReference>
<dbReference type="PANTHER" id="PTHR43480">
    <property type="entry name" value="ACYL-[ACYL-CARRIER-PROTEIN]--UDP-N-ACETYLGLUCOSAMINE O-ACYLTRANSFERASE"/>
    <property type="match status" value="1"/>
</dbReference>
<proteinExistence type="predicted"/>
<evidence type="ECO:0000256" key="1">
    <source>
        <dbReference type="ARBA" id="ARBA00022516"/>
    </source>
</evidence>
<dbReference type="InterPro" id="IPR011004">
    <property type="entry name" value="Trimer_LpxA-like_sf"/>
</dbReference>
<dbReference type="Pfam" id="PF00132">
    <property type="entry name" value="Hexapep"/>
    <property type="match status" value="1"/>
</dbReference>
<feature type="domain" description="UDP N-acetylglucosamine O-acyltransferase C-terminal" evidence="6">
    <location>
        <begin position="180"/>
        <end position="261"/>
    </location>
</feature>
<protein>
    <submittedName>
        <fullName evidence="7">Acyl-[acyl-carrier-protein]--UDP-N-acetylglucosamine O-acyltransferase</fullName>
        <ecNumber evidence="7">2.-.-.-</ecNumber>
        <ecNumber evidence="7">2.3.1.129</ecNumber>
    </submittedName>
</protein>
<dbReference type="PIRSF" id="PIRSF000456">
    <property type="entry name" value="UDP-GlcNAc_acltr"/>
    <property type="match status" value="1"/>
</dbReference>
<dbReference type="GeneID" id="78379545"/>
<evidence type="ECO:0000259" key="6">
    <source>
        <dbReference type="Pfam" id="PF13720"/>
    </source>
</evidence>
<dbReference type="InterPro" id="IPR001451">
    <property type="entry name" value="Hexapep"/>
</dbReference>
<name>A0A085GIM8_EWIA3</name>
<dbReference type="OrthoDB" id="6493664at2"/>
<dbReference type="SUPFAM" id="SSF51161">
    <property type="entry name" value="Trimeric LpxA-like enzymes"/>
    <property type="match status" value="1"/>
</dbReference>
<dbReference type="AlphaFoldDB" id="A0A085GIM8"/>
<dbReference type="EMBL" id="JMPJ01000037">
    <property type="protein sequence ID" value="KFC83573.1"/>
    <property type="molecule type" value="Genomic_DNA"/>
</dbReference>
<accession>A0A085GIM8</accession>
<keyword evidence="1" id="KW-0444">Lipid biosynthesis</keyword>
<dbReference type="Pfam" id="PF13720">
    <property type="entry name" value="Acetyltransf_11"/>
    <property type="match status" value="1"/>
</dbReference>
<evidence type="ECO:0000256" key="3">
    <source>
        <dbReference type="ARBA" id="ARBA00022679"/>
    </source>
</evidence>
<dbReference type="EC" id="2.3.1.129" evidence="7"/>
<dbReference type="PANTHER" id="PTHR43480:SF1">
    <property type="entry name" value="ACYL-[ACYL-CARRIER-PROTEIN]--UDP-N-ACETYLGLUCOSAMINE O-ACYLTRANSFERASE, MITOCHONDRIAL-RELATED"/>
    <property type="match status" value="1"/>
</dbReference>
<keyword evidence="3 7" id="KW-0808">Transferase</keyword>
<dbReference type="STRING" id="910964.GEAM_1203"/>
<dbReference type="Gene3D" id="1.20.1180.10">
    <property type="entry name" value="Udp N-acetylglucosamine O-acyltransferase, C-terminal domain"/>
    <property type="match status" value="1"/>
</dbReference>
<dbReference type="Proteomes" id="UP000028640">
    <property type="component" value="Unassembled WGS sequence"/>
</dbReference>
<keyword evidence="4" id="KW-0443">Lipid metabolism</keyword>
<evidence type="ECO:0000256" key="2">
    <source>
        <dbReference type="ARBA" id="ARBA00022556"/>
    </source>
</evidence>
<dbReference type="GO" id="GO:0008780">
    <property type="term" value="F:acyl-[acyl-carrier-protein]-UDP-N-acetylglucosamine O-acyltransferase activity"/>
    <property type="evidence" value="ECO:0007669"/>
    <property type="project" value="UniProtKB-EC"/>
</dbReference>
<dbReference type="NCBIfam" id="NF003657">
    <property type="entry name" value="PRK05289.1"/>
    <property type="match status" value="1"/>
</dbReference>